<feature type="transmembrane region" description="Helical" evidence="9">
    <location>
        <begin position="74"/>
        <end position="94"/>
    </location>
</feature>
<evidence type="ECO:0000256" key="3">
    <source>
        <dbReference type="ARBA" id="ARBA00022519"/>
    </source>
</evidence>
<evidence type="ECO:0000313" key="11">
    <source>
        <dbReference type="Proteomes" id="UP000198816"/>
    </source>
</evidence>
<evidence type="ECO:0000256" key="9">
    <source>
        <dbReference type="HAMAP-Rule" id="MF_00478"/>
    </source>
</evidence>
<dbReference type="GO" id="GO:0012505">
    <property type="term" value="C:endomembrane system"/>
    <property type="evidence" value="ECO:0007669"/>
    <property type="project" value="UniProtKB-SubCell"/>
</dbReference>
<dbReference type="HAMAP" id="MF_00478">
    <property type="entry name" value="RsxE_RnfE"/>
    <property type="match status" value="1"/>
</dbReference>
<feature type="transmembrane region" description="Helical" evidence="9">
    <location>
        <begin position="130"/>
        <end position="151"/>
    </location>
</feature>
<keyword evidence="8 9" id="KW-0472">Membrane</keyword>
<dbReference type="PANTHER" id="PTHR30586:SF0">
    <property type="entry name" value="ION-TRANSLOCATING OXIDOREDUCTASE COMPLEX SUBUNIT E"/>
    <property type="match status" value="1"/>
</dbReference>
<protein>
    <recommendedName>
        <fullName evidence="9">Ion-translocating oxidoreductase complex subunit E</fullName>
        <ecNumber evidence="9">7.-.-.-</ecNumber>
    </recommendedName>
    <alternativeName>
        <fullName evidence="9">Rnf electron transport complex subunit E</fullName>
    </alternativeName>
</protein>
<keyword evidence="2 9" id="KW-0813">Transport</keyword>
<dbReference type="EMBL" id="FNNZ01000031">
    <property type="protein sequence ID" value="SDX49776.1"/>
    <property type="molecule type" value="Genomic_DNA"/>
</dbReference>
<dbReference type="PIRSF" id="PIRSF006102">
    <property type="entry name" value="NQR_DE"/>
    <property type="match status" value="1"/>
</dbReference>
<dbReference type="NCBIfam" id="TIGR01948">
    <property type="entry name" value="rnfE"/>
    <property type="match status" value="1"/>
</dbReference>
<keyword evidence="4 9" id="KW-0812">Transmembrane</keyword>
<keyword evidence="7 9" id="KW-1133">Transmembrane helix</keyword>
<dbReference type="Proteomes" id="UP000198816">
    <property type="component" value="Unassembled WGS sequence"/>
</dbReference>
<dbReference type="RefSeq" id="WP_093037319.1">
    <property type="nucleotide sequence ID" value="NZ_FNNZ01000031.1"/>
</dbReference>
<keyword evidence="5 9" id="KW-1278">Translocase</keyword>
<dbReference type="InterPro" id="IPR003667">
    <property type="entry name" value="NqrDE/RnfAE"/>
</dbReference>
<evidence type="ECO:0000256" key="6">
    <source>
        <dbReference type="ARBA" id="ARBA00022982"/>
    </source>
</evidence>
<keyword evidence="11" id="KW-1185">Reference proteome</keyword>
<proteinExistence type="inferred from homology"/>
<keyword evidence="9" id="KW-1003">Cell membrane</keyword>
<evidence type="ECO:0000256" key="5">
    <source>
        <dbReference type="ARBA" id="ARBA00022967"/>
    </source>
</evidence>
<dbReference type="GO" id="GO:0005886">
    <property type="term" value="C:plasma membrane"/>
    <property type="evidence" value="ECO:0007669"/>
    <property type="project" value="UniProtKB-SubCell"/>
</dbReference>
<comment type="subcellular location">
    <subcellularLocation>
        <location evidence="9">Cell inner membrane</location>
        <topology evidence="9">Multi-pass membrane protein</topology>
    </subcellularLocation>
    <subcellularLocation>
        <location evidence="1">Endomembrane system</location>
        <topology evidence="1">Multi-pass membrane protein</topology>
    </subcellularLocation>
</comment>
<name>A0A1H3C6P2_THIRO</name>
<evidence type="ECO:0000256" key="1">
    <source>
        <dbReference type="ARBA" id="ARBA00004127"/>
    </source>
</evidence>
<sequence length="240" mass="24772">MAAPQPYGSIIGDGFWNNNQALVALLGLCPLLATTTSATNGLGMGLATTAVLILSNVTVSLIRDLVRPEVRLPVFVLVIAAFVTAVELSIQAYFYELYLVLGLFIPLIVTNCAIIGRAEAFASKNRVDRALLDAIAMGLGYTLVLVALGGVREFLGQGTLFYQANLLLGQAASGLSISLGEGFQGALIAILPPGAFIGLGLLIALKNLIDKRVKRRAAEREAKAAVVAAPAGGAAAPAAG</sequence>
<dbReference type="STRING" id="1058.SAMN05421783_1311"/>
<comment type="similarity">
    <text evidence="9">Belongs to the NqrDE/RnfAE family.</text>
</comment>
<dbReference type="Pfam" id="PF02508">
    <property type="entry name" value="Rnf-Nqr"/>
    <property type="match status" value="1"/>
</dbReference>
<dbReference type="EC" id="7.-.-.-" evidence="9"/>
<comment type="function">
    <text evidence="9">Part of a membrane-bound complex that couples electron transfer with translocation of ions across the membrane.</text>
</comment>
<gene>
    <name evidence="9" type="primary">rnfE</name>
    <name evidence="10" type="ORF">SAMN05421783_1311</name>
</gene>
<evidence type="ECO:0000256" key="8">
    <source>
        <dbReference type="ARBA" id="ARBA00023136"/>
    </source>
</evidence>
<dbReference type="OrthoDB" id="9782945at2"/>
<dbReference type="PANTHER" id="PTHR30586">
    <property type="entry name" value="ELECTRON TRANSPORT COMPLEX PROTEIN RNFE"/>
    <property type="match status" value="1"/>
</dbReference>
<feature type="transmembrane region" description="Helical" evidence="9">
    <location>
        <begin position="41"/>
        <end position="62"/>
    </location>
</feature>
<evidence type="ECO:0000313" key="10">
    <source>
        <dbReference type="EMBL" id="SDX49776.1"/>
    </source>
</evidence>
<evidence type="ECO:0000256" key="4">
    <source>
        <dbReference type="ARBA" id="ARBA00022692"/>
    </source>
</evidence>
<organism evidence="10 11">
    <name type="scientific">Thiocapsa roseopersicina</name>
    <dbReference type="NCBI Taxonomy" id="1058"/>
    <lineage>
        <taxon>Bacteria</taxon>
        <taxon>Pseudomonadati</taxon>
        <taxon>Pseudomonadota</taxon>
        <taxon>Gammaproteobacteria</taxon>
        <taxon>Chromatiales</taxon>
        <taxon>Chromatiaceae</taxon>
        <taxon>Thiocapsa</taxon>
    </lineage>
</organism>
<accession>A0A1H3C6P2</accession>
<feature type="transmembrane region" description="Helical" evidence="9">
    <location>
        <begin position="183"/>
        <end position="205"/>
    </location>
</feature>
<dbReference type="NCBIfam" id="NF009070">
    <property type="entry name" value="PRK12405.1"/>
    <property type="match status" value="1"/>
</dbReference>
<feature type="transmembrane region" description="Helical" evidence="9">
    <location>
        <begin position="100"/>
        <end position="118"/>
    </location>
</feature>
<comment type="subunit">
    <text evidence="9">The complex is composed of six subunits: RnfA, RnfB, RnfC, RnfD, RnfE and RnfG.</text>
</comment>
<keyword evidence="3 9" id="KW-0997">Cell inner membrane</keyword>
<keyword evidence="6 9" id="KW-0249">Electron transport</keyword>
<evidence type="ECO:0000256" key="2">
    <source>
        <dbReference type="ARBA" id="ARBA00022448"/>
    </source>
</evidence>
<dbReference type="GO" id="GO:0022900">
    <property type="term" value="P:electron transport chain"/>
    <property type="evidence" value="ECO:0007669"/>
    <property type="project" value="UniProtKB-UniRule"/>
</dbReference>
<dbReference type="AlphaFoldDB" id="A0A1H3C6P2"/>
<dbReference type="InterPro" id="IPR010968">
    <property type="entry name" value="RnfE"/>
</dbReference>
<evidence type="ECO:0000256" key="7">
    <source>
        <dbReference type="ARBA" id="ARBA00022989"/>
    </source>
</evidence>
<reference evidence="11" key="1">
    <citation type="submission" date="2016-10" db="EMBL/GenBank/DDBJ databases">
        <authorList>
            <person name="Varghese N."/>
            <person name="Submissions S."/>
        </authorList>
    </citation>
    <scope>NUCLEOTIDE SEQUENCE [LARGE SCALE GENOMIC DNA]</scope>
    <source>
        <strain evidence="11">DSM 217</strain>
    </source>
</reference>